<evidence type="ECO:0000313" key="11">
    <source>
        <dbReference type="EMBL" id="WWC85452.1"/>
    </source>
</evidence>
<evidence type="ECO:0000256" key="5">
    <source>
        <dbReference type="ARBA" id="ARBA00023098"/>
    </source>
</evidence>
<gene>
    <name evidence="11" type="ORF">L201_000315</name>
</gene>
<feature type="compositionally biased region" description="Low complexity" evidence="9">
    <location>
        <begin position="53"/>
        <end position="78"/>
    </location>
</feature>
<feature type="region of interest" description="Disordered" evidence="9">
    <location>
        <begin position="1"/>
        <end position="251"/>
    </location>
</feature>
<organism evidence="11 12">
    <name type="scientific">Kwoniella dendrophila CBS 6074</name>
    <dbReference type="NCBI Taxonomy" id="1295534"/>
    <lineage>
        <taxon>Eukaryota</taxon>
        <taxon>Fungi</taxon>
        <taxon>Dikarya</taxon>
        <taxon>Basidiomycota</taxon>
        <taxon>Agaricomycotina</taxon>
        <taxon>Tremellomycetes</taxon>
        <taxon>Tremellales</taxon>
        <taxon>Cryptococcaceae</taxon>
        <taxon>Kwoniella</taxon>
    </lineage>
</organism>
<evidence type="ECO:0000259" key="10">
    <source>
        <dbReference type="Pfam" id="PF01467"/>
    </source>
</evidence>
<evidence type="ECO:0000256" key="4">
    <source>
        <dbReference type="ARBA" id="ARBA00022695"/>
    </source>
</evidence>
<evidence type="ECO:0000256" key="8">
    <source>
        <dbReference type="ARBA" id="ARBA00026101"/>
    </source>
</evidence>
<keyword evidence="2" id="KW-0444">Lipid biosynthesis</keyword>
<dbReference type="CDD" id="cd02174">
    <property type="entry name" value="CCT"/>
    <property type="match status" value="1"/>
</dbReference>
<dbReference type="AlphaFoldDB" id="A0AAX4JKZ1"/>
<keyword evidence="5" id="KW-0443">Lipid metabolism</keyword>
<evidence type="ECO:0000256" key="1">
    <source>
        <dbReference type="ARBA" id="ARBA00010101"/>
    </source>
</evidence>
<dbReference type="GO" id="GO:0005635">
    <property type="term" value="C:nuclear envelope"/>
    <property type="evidence" value="ECO:0007669"/>
    <property type="project" value="TreeGrafter"/>
</dbReference>
<keyword evidence="4" id="KW-0548">Nucleotidyltransferase</keyword>
<feature type="compositionally biased region" description="Basic and acidic residues" evidence="9">
    <location>
        <begin position="17"/>
        <end position="33"/>
    </location>
</feature>
<dbReference type="NCBIfam" id="TIGR00125">
    <property type="entry name" value="cyt_tran_rel"/>
    <property type="match status" value="1"/>
</dbReference>
<feature type="compositionally biased region" description="Basic residues" evidence="9">
    <location>
        <begin position="475"/>
        <end position="487"/>
    </location>
</feature>
<feature type="compositionally biased region" description="Polar residues" evidence="9">
    <location>
        <begin position="234"/>
        <end position="247"/>
    </location>
</feature>
<dbReference type="EMBL" id="CP144098">
    <property type="protein sequence ID" value="WWC85452.1"/>
    <property type="molecule type" value="Genomic_DNA"/>
</dbReference>
<dbReference type="InterPro" id="IPR045049">
    <property type="entry name" value="Pcy1-like"/>
</dbReference>
<dbReference type="InterPro" id="IPR004821">
    <property type="entry name" value="Cyt_trans-like"/>
</dbReference>
<evidence type="ECO:0000256" key="3">
    <source>
        <dbReference type="ARBA" id="ARBA00022679"/>
    </source>
</evidence>
<keyword evidence="12" id="KW-1185">Reference proteome</keyword>
<keyword evidence="6" id="KW-0594">Phospholipid biosynthesis</keyword>
<dbReference type="PANTHER" id="PTHR10739">
    <property type="entry name" value="CYTIDYLYLTRANSFERASE"/>
    <property type="match status" value="1"/>
</dbReference>
<dbReference type="Pfam" id="PF01467">
    <property type="entry name" value="CTP_transf_like"/>
    <property type="match status" value="1"/>
</dbReference>
<dbReference type="Proteomes" id="UP001355207">
    <property type="component" value="Chromosome 1"/>
</dbReference>
<feature type="domain" description="Cytidyltransferase-like" evidence="10">
    <location>
        <begin position="300"/>
        <end position="427"/>
    </location>
</feature>
<evidence type="ECO:0000256" key="7">
    <source>
        <dbReference type="ARBA" id="ARBA00023264"/>
    </source>
</evidence>
<dbReference type="EC" id="2.7.7.15" evidence="8"/>
<feature type="compositionally biased region" description="Polar residues" evidence="9">
    <location>
        <begin position="168"/>
        <end position="185"/>
    </location>
</feature>
<dbReference type="GeneID" id="91090987"/>
<dbReference type="InterPro" id="IPR041723">
    <property type="entry name" value="CCT"/>
</dbReference>
<evidence type="ECO:0000256" key="6">
    <source>
        <dbReference type="ARBA" id="ARBA00023209"/>
    </source>
</evidence>
<name>A0AAX4JKZ1_9TREE</name>
<keyword evidence="3" id="KW-0808">Transferase</keyword>
<keyword evidence="7" id="KW-1208">Phospholipid metabolism</keyword>
<evidence type="ECO:0000256" key="2">
    <source>
        <dbReference type="ARBA" id="ARBA00022516"/>
    </source>
</evidence>
<dbReference type="RefSeq" id="XP_066072215.1">
    <property type="nucleotide sequence ID" value="XM_066216118.1"/>
</dbReference>
<proteinExistence type="inferred from homology"/>
<feature type="compositionally biased region" description="Low complexity" evidence="9">
    <location>
        <begin position="195"/>
        <end position="209"/>
    </location>
</feature>
<accession>A0AAX4JKZ1</accession>
<evidence type="ECO:0000313" key="12">
    <source>
        <dbReference type="Proteomes" id="UP001355207"/>
    </source>
</evidence>
<evidence type="ECO:0000256" key="9">
    <source>
        <dbReference type="SAM" id="MobiDB-lite"/>
    </source>
</evidence>
<feature type="region of interest" description="Disordered" evidence="9">
    <location>
        <begin position="462"/>
        <end position="487"/>
    </location>
</feature>
<dbReference type="FunFam" id="3.40.50.620:FF:000172">
    <property type="entry name" value="Related to choline-phosphate cytidylyltransferase"/>
    <property type="match status" value="1"/>
</dbReference>
<dbReference type="PANTHER" id="PTHR10739:SF13">
    <property type="entry name" value="CHOLINE-PHOSPHATE CYTIDYLYLTRANSFERASE"/>
    <property type="match status" value="1"/>
</dbReference>
<reference evidence="11 12" key="1">
    <citation type="submission" date="2024-01" db="EMBL/GenBank/DDBJ databases">
        <title>Comparative genomics of Cryptococcus and Kwoniella reveals pathogenesis evolution and contrasting modes of karyotype evolution via chromosome fusion or intercentromeric recombination.</title>
        <authorList>
            <person name="Coelho M.A."/>
            <person name="David-Palma M."/>
            <person name="Shea T."/>
            <person name="Bowers K."/>
            <person name="McGinley-Smith S."/>
            <person name="Mohammad A.W."/>
            <person name="Gnirke A."/>
            <person name="Yurkov A.M."/>
            <person name="Nowrousian M."/>
            <person name="Sun S."/>
            <person name="Cuomo C.A."/>
            <person name="Heitman J."/>
        </authorList>
    </citation>
    <scope>NUCLEOTIDE SEQUENCE [LARGE SCALE GENOMIC DNA]</scope>
    <source>
        <strain evidence="11 12">CBS 6074</strain>
    </source>
</reference>
<dbReference type="SUPFAM" id="SSF52374">
    <property type="entry name" value="Nucleotidylyl transferase"/>
    <property type="match status" value="1"/>
</dbReference>
<dbReference type="Gene3D" id="3.40.50.620">
    <property type="entry name" value="HUPs"/>
    <property type="match status" value="1"/>
</dbReference>
<dbReference type="InterPro" id="IPR014729">
    <property type="entry name" value="Rossmann-like_a/b/a_fold"/>
</dbReference>
<protein>
    <recommendedName>
        <fullName evidence="8">choline-phosphate cytidylyltransferase</fullName>
        <ecNumber evidence="8">2.7.7.15</ecNumber>
    </recommendedName>
</protein>
<dbReference type="GO" id="GO:0031210">
    <property type="term" value="F:phosphatidylcholine binding"/>
    <property type="evidence" value="ECO:0007669"/>
    <property type="project" value="TreeGrafter"/>
</dbReference>
<dbReference type="GO" id="GO:0004105">
    <property type="term" value="F:choline-phosphate cytidylyltransferase activity"/>
    <property type="evidence" value="ECO:0007669"/>
    <property type="project" value="UniProtKB-EC"/>
</dbReference>
<feature type="compositionally biased region" description="Polar residues" evidence="9">
    <location>
        <begin position="86"/>
        <end position="96"/>
    </location>
</feature>
<feature type="compositionally biased region" description="Basic and acidic residues" evidence="9">
    <location>
        <begin position="463"/>
        <end position="474"/>
    </location>
</feature>
<feature type="compositionally biased region" description="Acidic residues" evidence="9">
    <location>
        <begin position="34"/>
        <end position="45"/>
    </location>
</feature>
<sequence>MAAPAPGTAPKRHTRNRLGERRAARDPSSSRDASEEDNDNIENEFSDVGSIMSTHADTISSTSTADSPRINQSSSSSSPLHIAASGITNSTTNQPLTKRALHQKRVDELSEQGSMSEGLDSPTYDGDIESSSTIGGTPVHSSILRHHMKSQSHNQGQGGLGLHEDTPWATSTGITSSSPYGTNRLPTPKASIANLSLSDSPPSSTPQLPNTATYIKPTDVPVAPSKALAEPKRSQTLPLSNKPSMSSLGPPKMYTRPIELSEENIKSFVERAIHGRGSEDGVERWWKTNPPPEGKVVRVYADGVYDLFHFGHALQLRQAKLSFPKVQLLVGVCSDDLCADHKSRPAMTHAERCEAVRHCRWVDEILPDAPWVVDQNWLDKYDIDYIAHDEEVYPSKDHEDVYAFAKKNGRFVPTRRTPAISTSDLLERIVRGYRDGFFDKKLEKNGHPELLAADVDWDSSASLEKRERRKEREQHKHHHHHEHKQQQ</sequence>
<comment type="similarity">
    <text evidence="1">Belongs to the cytidylyltransferase family.</text>
</comment>